<keyword evidence="1 4" id="KW-0132">Cell division</keyword>
<dbReference type="PANTHER" id="PTHR37307:SF1">
    <property type="entry name" value="CELL DIVISION PROTEIN WHIA-RELATED"/>
    <property type="match status" value="1"/>
</dbReference>
<keyword evidence="3 4" id="KW-0131">Cell cycle</keyword>
<protein>
    <recommendedName>
        <fullName evidence="4">Probable cell division protein WhiA</fullName>
    </recommendedName>
</protein>
<sequence>MSFSSEAKAELCRVNRRKKCCAVAECYGALLYCNSFTPREIRVMTGSADFAALLPRLFRRAFGVGFDRVPEPGAAGTRLTLLMTDREKIARVFRAFGMEPDDTLSLHINLGVLENDCCKASFVRGAFLAGGSITDPAKRYHLELATNHAAVSREMSALLGELGFEPGQARRGASHLNYFKQSEAIADFLTTAGADVAALEIMSARVEKDMRNEINRKVNCDTANADKTVAAAQEQLSAIRALELTRGLDSLPEGLQQAALLRIANPEASLADLAALSVPAVTKSCLSHRLKRLVALSREGEEA</sequence>
<dbReference type="EMBL" id="DVJK01000164">
    <property type="protein sequence ID" value="HIS67102.1"/>
    <property type="molecule type" value="Genomic_DNA"/>
</dbReference>
<dbReference type="GO" id="GO:0051301">
    <property type="term" value="P:cell division"/>
    <property type="evidence" value="ECO:0007669"/>
    <property type="project" value="UniProtKB-UniRule"/>
</dbReference>
<comment type="similarity">
    <text evidence="4">Belongs to the WhiA family.</text>
</comment>
<dbReference type="Proteomes" id="UP000824001">
    <property type="component" value="Unassembled WGS sequence"/>
</dbReference>
<evidence type="ECO:0000313" key="7">
    <source>
        <dbReference type="EMBL" id="HIS67102.1"/>
    </source>
</evidence>
<comment type="caution">
    <text evidence="7">The sequence shown here is derived from an EMBL/GenBank/DDBJ whole genome shotgun (WGS) entry which is preliminary data.</text>
</comment>
<dbReference type="NCBIfam" id="TIGR00647">
    <property type="entry name" value="DNA_bind_WhiA"/>
    <property type="match status" value="1"/>
</dbReference>
<accession>A0A9D1JVE3</accession>
<evidence type="ECO:0000256" key="3">
    <source>
        <dbReference type="ARBA" id="ARBA00023306"/>
    </source>
</evidence>
<dbReference type="Pfam" id="PF02650">
    <property type="entry name" value="HTH_WhiA"/>
    <property type="match status" value="1"/>
</dbReference>
<dbReference type="InterPro" id="IPR027434">
    <property type="entry name" value="Homing_endonucl"/>
</dbReference>
<evidence type="ECO:0000256" key="2">
    <source>
        <dbReference type="ARBA" id="ARBA00023125"/>
    </source>
</evidence>
<comment type="function">
    <text evidence="4">Involved in cell division and chromosome segregation.</text>
</comment>
<evidence type="ECO:0000256" key="4">
    <source>
        <dbReference type="HAMAP-Rule" id="MF_01420"/>
    </source>
</evidence>
<feature type="domain" description="WhiA LAGLIDADG-like" evidence="6">
    <location>
        <begin position="120"/>
        <end position="211"/>
    </location>
</feature>
<evidence type="ECO:0000313" key="8">
    <source>
        <dbReference type="Proteomes" id="UP000824001"/>
    </source>
</evidence>
<name>A0A9D1JVE3_9FIRM</name>
<dbReference type="GO" id="GO:0043937">
    <property type="term" value="P:regulation of sporulation"/>
    <property type="evidence" value="ECO:0007669"/>
    <property type="project" value="InterPro"/>
</dbReference>
<dbReference type="InterPro" id="IPR039518">
    <property type="entry name" value="WhiA_LAGLIDADG_dom"/>
</dbReference>
<organism evidence="7 8">
    <name type="scientific">Candidatus Scatomorpha merdipullorum</name>
    <dbReference type="NCBI Taxonomy" id="2840927"/>
    <lineage>
        <taxon>Bacteria</taxon>
        <taxon>Bacillati</taxon>
        <taxon>Bacillota</taxon>
        <taxon>Clostridia</taxon>
        <taxon>Eubacteriales</taxon>
        <taxon>Candidatus Scatomorpha</taxon>
    </lineage>
</organism>
<gene>
    <name evidence="4 7" type="primary">whiA</name>
    <name evidence="7" type="ORF">IAC18_06010</name>
</gene>
<evidence type="ECO:0000256" key="1">
    <source>
        <dbReference type="ARBA" id="ARBA00022618"/>
    </source>
</evidence>
<dbReference type="PANTHER" id="PTHR37307">
    <property type="entry name" value="CELL DIVISION PROTEIN WHIA-RELATED"/>
    <property type="match status" value="1"/>
</dbReference>
<keyword evidence="2 4" id="KW-0238">DNA-binding</keyword>
<evidence type="ECO:0000259" key="6">
    <source>
        <dbReference type="Pfam" id="PF14527"/>
    </source>
</evidence>
<reference evidence="7" key="1">
    <citation type="submission" date="2020-10" db="EMBL/GenBank/DDBJ databases">
        <authorList>
            <person name="Gilroy R."/>
        </authorList>
    </citation>
    <scope>NUCLEOTIDE SEQUENCE</scope>
    <source>
        <strain evidence="7">ChiHjej10B9-9673</strain>
    </source>
</reference>
<dbReference type="InterPro" id="IPR003802">
    <property type="entry name" value="Sporulation_regulator_WhiA"/>
</dbReference>
<dbReference type="SUPFAM" id="SSF55608">
    <property type="entry name" value="Homing endonucleases"/>
    <property type="match status" value="1"/>
</dbReference>
<reference evidence="7" key="2">
    <citation type="journal article" date="2021" name="PeerJ">
        <title>Extensive microbial diversity within the chicken gut microbiome revealed by metagenomics and culture.</title>
        <authorList>
            <person name="Gilroy R."/>
            <person name="Ravi A."/>
            <person name="Getino M."/>
            <person name="Pursley I."/>
            <person name="Horton D.L."/>
            <person name="Alikhan N.F."/>
            <person name="Baker D."/>
            <person name="Gharbi K."/>
            <person name="Hall N."/>
            <person name="Watson M."/>
            <person name="Adriaenssens E.M."/>
            <person name="Foster-Nyarko E."/>
            <person name="Jarju S."/>
            <person name="Secka A."/>
            <person name="Antonio M."/>
            <person name="Oren A."/>
            <person name="Chaudhuri R.R."/>
            <person name="La Ragione R."/>
            <person name="Hildebrand F."/>
            <person name="Pallen M.J."/>
        </authorList>
    </citation>
    <scope>NUCLEOTIDE SEQUENCE</scope>
    <source>
        <strain evidence="7">ChiHjej10B9-9673</strain>
    </source>
</reference>
<dbReference type="Gene3D" id="3.10.28.10">
    <property type="entry name" value="Homing endonucleases"/>
    <property type="match status" value="1"/>
</dbReference>
<dbReference type="InterPro" id="IPR023054">
    <property type="entry name" value="Sporulation_regulator_WhiA_C"/>
</dbReference>
<dbReference type="GO" id="GO:0003677">
    <property type="term" value="F:DNA binding"/>
    <property type="evidence" value="ECO:0007669"/>
    <property type="project" value="UniProtKB-UniRule"/>
</dbReference>
<dbReference type="HAMAP" id="MF_01420">
    <property type="entry name" value="HTH_type_WhiA"/>
    <property type="match status" value="1"/>
</dbReference>
<feature type="domain" description="Sporulation regulator WhiA C-terminal" evidence="5">
    <location>
        <begin position="214"/>
        <end position="295"/>
    </location>
</feature>
<dbReference type="Pfam" id="PF14527">
    <property type="entry name" value="LAGLIDADG_WhiA"/>
    <property type="match status" value="1"/>
</dbReference>
<dbReference type="AlphaFoldDB" id="A0A9D1JVE3"/>
<evidence type="ECO:0000259" key="5">
    <source>
        <dbReference type="Pfam" id="PF02650"/>
    </source>
</evidence>
<proteinExistence type="inferred from homology"/>